<dbReference type="PANTHER" id="PTHR16222">
    <property type="entry name" value="ADP-RIBOSYLGLYCOHYDROLASE"/>
    <property type="match status" value="1"/>
</dbReference>
<organism evidence="3 4">
    <name type="scientific">Nocardiopsis tropica</name>
    <dbReference type="NCBI Taxonomy" id="109330"/>
    <lineage>
        <taxon>Bacteria</taxon>
        <taxon>Bacillati</taxon>
        <taxon>Actinomycetota</taxon>
        <taxon>Actinomycetes</taxon>
        <taxon>Streptosporangiales</taxon>
        <taxon>Nocardiopsidaceae</taxon>
        <taxon>Nocardiopsis</taxon>
    </lineage>
</organism>
<evidence type="ECO:0000313" key="4">
    <source>
        <dbReference type="Proteomes" id="UP001348641"/>
    </source>
</evidence>
<evidence type="ECO:0000313" key="3">
    <source>
        <dbReference type="EMBL" id="MEE2050281.1"/>
    </source>
</evidence>
<dbReference type="SUPFAM" id="SSF101478">
    <property type="entry name" value="ADP-ribosylglycohydrolase"/>
    <property type="match status" value="1"/>
</dbReference>
<dbReference type="EMBL" id="JAUUCC010000013">
    <property type="protein sequence ID" value="MEE2050281.1"/>
    <property type="molecule type" value="Genomic_DNA"/>
</dbReference>
<keyword evidence="2 3" id="KW-0378">Hydrolase</keyword>
<evidence type="ECO:0000256" key="2">
    <source>
        <dbReference type="ARBA" id="ARBA00022801"/>
    </source>
</evidence>
<name>A0ABU7KLW8_9ACTN</name>
<dbReference type="EC" id="3.2.2.-" evidence="3"/>
<comment type="similarity">
    <text evidence="1">Belongs to the ADP-ribosylglycohydrolase family.</text>
</comment>
<proteinExistence type="inferred from homology"/>
<keyword evidence="3" id="KW-0326">Glycosidase</keyword>
<gene>
    <name evidence="3" type="ORF">Q8A49_07210</name>
</gene>
<accession>A0ABU7KLW8</accession>
<dbReference type="InterPro" id="IPR036705">
    <property type="entry name" value="Ribosyl_crysJ1_sf"/>
</dbReference>
<sequence length="333" mass="34497">MNLPPPGSADDRAVGVLLGAACGDALGVPYEFGPALAADHVPRMVGGGLGPYAPGEYSDDTQMAVCVALTLRDHADPLSDEALCRTADAFLDWARDGASDIGNQTSVVMRGSGHAFGTPRVAEVMTRFSAQRFEEGVRSAGNGSLMRTGPLALAYLDDPDGLAVAADRYSRLTHGDPLASEACVLWCEGVRHAVVHGDTAGVRGGLELLPQDRRGQWSAWLDEAEEHPPHFFGNNGFVVSALQAAWSAVVGEPDGFVPAVRAAVRAGNDTDTVAAIAGALLGARWGASAIPAEYLEAVHGWPGYRAEGLAELALGAVSGPDGSRGRRRGGPPA</sequence>
<dbReference type="Pfam" id="PF03747">
    <property type="entry name" value="ADP_ribosyl_GH"/>
    <property type="match status" value="1"/>
</dbReference>
<evidence type="ECO:0000256" key="1">
    <source>
        <dbReference type="ARBA" id="ARBA00010702"/>
    </source>
</evidence>
<dbReference type="Proteomes" id="UP001348641">
    <property type="component" value="Unassembled WGS sequence"/>
</dbReference>
<dbReference type="InterPro" id="IPR050792">
    <property type="entry name" value="ADP-ribosylglycohydrolase"/>
</dbReference>
<dbReference type="InterPro" id="IPR005502">
    <property type="entry name" value="Ribosyl_crysJ1"/>
</dbReference>
<dbReference type="Gene3D" id="1.10.4080.10">
    <property type="entry name" value="ADP-ribosylation/Crystallin J1"/>
    <property type="match status" value="1"/>
</dbReference>
<dbReference type="PANTHER" id="PTHR16222:SF24">
    <property type="entry name" value="ADP-RIBOSYLHYDROLASE ARH3"/>
    <property type="match status" value="1"/>
</dbReference>
<protein>
    <submittedName>
        <fullName evidence="3">ADP-ribosylglycohydrolase family protein</fullName>
        <ecNumber evidence="3">3.2.2.-</ecNumber>
    </submittedName>
</protein>
<dbReference type="GO" id="GO:0016798">
    <property type="term" value="F:hydrolase activity, acting on glycosyl bonds"/>
    <property type="evidence" value="ECO:0007669"/>
    <property type="project" value="UniProtKB-KW"/>
</dbReference>
<comment type="caution">
    <text evidence="3">The sequence shown here is derived from an EMBL/GenBank/DDBJ whole genome shotgun (WGS) entry which is preliminary data.</text>
</comment>
<reference evidence="3 4" key="1">
    <citation type="submission" date="2023-07" db="EMBL/GenBank/DDBJ databases">
        <authorList>
            <person name="Girao M."/>
            <person name="Carvalho M.F."/>
        </authorList>
    </citation>
    <scope>NUCLEOTIDE SEQUENCE [LARGE SCALE GENOMIC DNA]</scope>
    <source>
        <strain evidence="3 4">66/93</strain>
    </source>
</reference>
<dbReference type="RefSeq" id="WP_330157508.1">
    <property type="nucleotide sequence ID" value="NZ_BAAAJA010000034.1"/>
</dbReference>